<feature type="compositionally biased region" description="Polar residues" evidence="2">
    <location>
        <begin position="62"/>
        <end position="73"/>
    </location>
</feature>
<evidence type="ECO:0000313" key="4">
    <source>
        <dbReference type="EMBL" id="AWI55212.1"/>
    </source>
</evidence>
<evidence type="ECO:0000256" key="3">
    <source>
        <dbReference type="SAM" id="SignalP"/>
    </source>
</evidence>
<organism evidence="4 5">
    <name type="scientific">Aquabacterium olei</name>
    <dbReference type="NCBI Taxonomy" id="1296669"/>
    <lineage>
        <taxon>Bacteria</taxon>
        <taxon>Pseudomonadati</taxon>
        <taxon>Pseudomonadota</taxon>
        <taxon>Betaproteobacteria</taxon>
        <taxon>Burkholderiales</taxon>
        <taxon>Aquabacterium</taxon>
    </lineage>
</organism>
<name>A0A2U8FVW0_9BURK</name>
<dbReference type="KEGG" id="aon:DEH84_10325"/>
<gene>
    <name evidence="4" type="ORF">DEH84_10325</name>
</gene>
<accession>A0A2U8FVW0</accession>
<evidence type="ECO:0000313" key="5">
    <source>
        <dbReference type="Proteomes" id="UP000244892"/>
    </source>
</evidence>
<keyword evidence="3" id="KW-0732">Signal</keyword>
<dbReference type="OrthoDB" id="5298561at2"/>
<feature type="coiled-coil region" evidence="1">
    <location>
        <begin position="102"/>
        <end position="164"/>
    </location>
</feature>
<evidence type="ECO:0008006" key="6">
    <source>
        <dbReference type="Google" id="ProtNLM"/>
    </source>
</evidence>
<keyword evidence="5" id="KW-1185">Reference proteome</keyword>
<evidence type="ECO:0000256" key="1">
    <source>
        <dbReference type="SAM" id="Coils"/>
    </source>
</evidence>
<reference evidence="4 5" key="1">
    <citation type="submission" date="2018-05" db="EMBL/GenBank/DDBJ databases">
        <title>complete genome sequence of Aquabacterium olei NBRC 110486.</title>
        <authorList>
            <person name="Tang B."/>
            <person name="Chang J."/>
            <person name="Zhang L."/>
            <person name="Yang H."/>
        </authorList>
    </citation>
    <scope>NUCLEOTIDE SEQUENCE [LARGE SCALE GENOMIC DNA]</scope>
    <source>
        <strain evidence="4 5">NBRC 110486</strain>
    </source>
</reference>
<dbReference type="Proteomes" id="UP000244892">
    <property type="component" value="Chromosome"/>
</dbReference>
<dbReference type="EMBL" id="CP029210">
    <property type="protein sequence ID" value="AWI55212.1"/>
    <property type="molecule type" value="Genomic_DNA"/>
</dbReference>
<dbReference type="AlphaFoldDB" id="A0A2U8FVW0"/>
<keyword evidence="1" id="KW-0175">Coiled coil</keyword>
<evidence type="ECO:0000256" key="2">
    <source>
        <dbReference type="SAM" id="MobiDB-lite"/>
    </source>
</evidence>
<proteinExistence type="predicted"/>
<feature type="region of interest" description="Disordered" evidence="2">
    <location>
        <begin position="55"/>
        <end position="100"/>
    </location>
</feature>
<sequence>MRHAATLWLLAAPLLLVAGEAQAQDKPVYRCPGNLYTDALSPKEAQSRGCKTLDGAPITVIQGPSSQRTQGGQSERAAGSGAGATAPKVTSDEQRARDADRRRILEAELRKEEEALAALQKEFNNGEPERRGDERNYQKYMDRVSAMRDAVTRKEADVAALRRELAALGSAR</sequence>
<feature type="compositionally biased region" description="Basic and acidic residues" evidence="2">
    <location>
        <begin position="90"/>
        <end position="100"/>
    </location>
</feature>
<feature type="signal peptide" evidence="3">
    <location>
        <begin position="1"/>
        <end position="23"/>
    </location>
</feature>
<feature type="chain" id="PRO_5015885673" description="DUF4124 domain-containing protein" evidence="3">
    <location>
        <begin position="24"/>
        <end position="172"/>
    </location>
</feature>
<protein>
    <recommendedName>
        <fullName evidence="6">DUF4124 domain-containing protein</fullName>
    </recommendedName>
</protein>